<gene>
    <name evidence="8" type="ORF">CDAUBV1_LOCUS12883</name>
</gene>
<organism evidence="8 9">
    <name type="scientific">Calicophoron daubneyi</name>
    <name type="common">Rumen fluke</name>
    <name type="synonym">Paramphistomum daubneyi</name>
    <dbReference type="NCBI Taxonomy" id="300641"/>
    <lineage>
        <taxon>Eukaryota</taxon>
        <taxon>Metazoa</taxon>
        <taxon>Spiralia</taxon>
        <taxon>Lophotrochozoa</taxon>
        <taxon>Platyhelminthes</taxon>
        <taxon>Trematoda</taxon>
        <taxon>Digenea</taxon>
        <taxon>Plagiorchiida</taxon>
        <taxon>Pronocephalata</taxon>
        <taxon>Paramphistomoidea</taxon>
        <taxon>Paramphistomidae</taxon>
        <taxon>Calicophoron</taxon>
    </lineage>
</organism>
<keyword evidence="3 5" id="KW-0863">Zinc-finger</keyword>
<feature type="domain" description="C2H2-type" evidence="7">
    <location>
        <begin position="258"/>
        <end position="285"/>
    </location>
</feature>
<feature type="region of interest" description="Disordered" evidence="6">
    <location>
        <begin position="69"/>
        <end position="144"/>
    </location>
</feature>
<feature type="domain" description="C2H2-type" evidence="7">
    <location>
        <begin position="286"/>
        <end position="309"/>
    </location>
</feature>
<feature type="region of interest" description="Disordered" evidence="6">
    <location>
        <begin position="697"/>
        <end position="741"/>
    </location>
</feature>
<dbReference type="AlphaFoldDB" id="A0AAV2TLG2"/>
<feature type="region of interest" description="Disordered" evidence="6">
    <location>
        <begin position="312"/>
        <end position="377"/>
    </location>
</feature>
<accession>A0AAV2TLG2</accession>
<dbReference type="InterPro" id="IPR013087">
    <property type="entry name" value="Znf_C2H2_type"/>
</dbReference>
<dbReference type="SMART" id="SM00355">
    <property type="entry name" value="ZnF_C2H2"/>
    <property type="match status" value="4"/>
</dbReference>
<dbReference type="EMBL" id="CAXLJL010000489">
    <property type="protein sequence ID" value="CAL5138282.1"/>
    <property type="molecule type" value="Genomic_DNA"/>
</dbReference>
<feature type="compositionally biased region" description="Basic residues" evidence="6">
    <location>
        <begin position="346"/>
        <end position="368"/>
    </location>
</feature>
<keyword evidence="4" id="KW-0862">Zinc</keyword>
<feature type="region of interest" description="Disordered" evidence="6">
    <location>
        <begin position="178"/>
        <end position="201"/>
    </location>
</feature>
<dbReference type="GO" id="GO:0008270">
    <property type="term" value="F:zinc ion binding"/>
    <property type="evidence" value="ECO:0007669"/>
    <property type="project" value="UniProtKB-KW"/>
</dbReference>
<evidence type="ECO:0000256" key="5">
    <source>
        <dbReference type="PROSITE-ProRule" id="PRU00042"/>
    </source>
</evidence>
<feature type="compositionally biased region" description="Polar residues" evidence="6">
    <location>
        <begin position="851"/>
        <end position="878"/>
    </location>
</feature>
<reference evidence="8" key="1">
    <citation type="submission" date="2024-06" db="EMBL/GenBank/DDBJ databases">
        <authorList>
            <person name="Liu X."/>
            <person name="Lenzi L."/>
            <person name="Haldenby T S."/>
            <person name="Uol C."/>
        </authorList>
    </citation>
    <scope>NUCLEOTIDE SEQUENCE</scope>
</reference>
<feature type="compositionally biased region" description="Acidic residues" evidence="6">
    <location>
        <begin position="328"/>
        <end position="340"/>
    </location>
</feature>
<dbReference type="SUPFAM" id="SSF57667">
    <property type="entry name" value="beta-beta-alpha zinc fingers"/>
    <property type="match status" value="1"/>
</dbReference>
<protein>
    <recommendedName>
        <fullName evidence="7">C2H2-type domain-containing protein</fullName>
    </recommendedName>
</protein>
<evidence type="ECO:0000259" key="7">
    <source>
        <dbReference type="PROSITE" id="PS50157"/>
    </source>
</evidence>
<dbReference type="PROSITE" id="PS50157">
    <property type="entry name" value="ZINC_FINGER_C2H2_2"/>
    <property type="match status" value="3"/>
</dbReference>
<dbReference type="PANTHER" id="PTHR24408">
    <property type="entry name" value="ZINC FINGER PROTEIN"/>
    <property type="match status" value="1"/>
</dbReference>
<feature type="domain" description="C2H2-type" evidence="7">
    <location>
        <begin position="207"/>
        <end position="240"/>
    </location>
</feature>
<feature type="compositionally biased region" description="Basic and acidic residues" evidence="6">
    <location>
        <begin position="72"/>
        <end position="91"/>
    </location>
</feature>
<feature type="compositionally biased region" description="Polar residues" evidence="6">
    <location>
        <begin position="102"/>
        <end position="119"/>
    </location>
</feature>
<sequence>MDNIAWKKFIIKVKCEHEVQSDSSSAVTYFCRHCPSFVTAQWDIVEGHLAQVHKLDCCVEPGDELSAVSKTARTETGDHKSNPSNDFKKLDLAPQPDDANPFLNNKSLNESPKPESQSPHADDLESVDPQSPTSPLYKPNDGSRKRITITVGSSCASIAPFQSQTSQSAVDLSAQISSVRQESPYDRESTSEASPSFQSSPGNEYEFTCSTCQQRFPSSNSLEYHKCHDNSFAQATNEQPMKLLGSESENTLSTSNQFACIDCGRAFASKHACDLHSRVHKQSKNFRCPLCSTSFSQMSLLRRHTVTVHDIVPEPSYLDNPDDKDFELSDETESDSDDSYEEKPRRTAHPRRRRSTVPSRARSRRRKDKQNEQFRLTLNASLRQDERCLDELSVEGRYRMILPRPSASDAGLVSQPFTLRKTRRKRGRQSKQFIIDQNGQRREILAPALCDSMKSSISLRSSHSGTSQSAPLLDPSLAGNFVTFDPQLQYNGVLCPGLACSGCSSTKGEESNKPAHVLTVAAAYASQLPAVNMPGVNHVQTSTQFGSKDGNDLSFSLLPASSGTMVPGIQIYPTPGYESQLSVLPADTNVISELAQSSSVSSVSHTESTNNSGYVQSNPSTLHACRSMNTSASLAQQQCQLQFYPVLGPDGLTTMYYMAAPVEFVPSLSSAPSTDASADINSLGGSAAYYEYANPSSWPPDTEGESSTAKNPSFNGRLPKRLPLNEPGVASTRPEEANIPSETDVATLSLQRDLNANSSSYTPSVNSACLPTPYTTHGLESPFSAYVPSHTESPALAENVEVIDLDATRFQTHIGIPDQSDLKADSLEENYDDDGSSDIISSDIQFKPLASDSSGEPFSRDCTNSKSGTKTQFTNVDG</sequence>
<evidence type="ECO:0000256" key="6">
    <source>
        <dbReference type="SAM" id="MobiDB-lite"/>
    </source>
</evidence>
<dbReference type="PROSITE" id="PS00028">
    <property type="entry name" value="ZINC_FINGER_C2H2_1"/>
    <property type="match status" value="2"/>
</dbReference>
<evidence type="ECO:0000256" key="2">
    <source>
        <dbReference type="ARBA" id="ARBA00022737"/>
    </source>
</evidence>
<evidence type="ECO:0000256" key="1">
    <source>
        <dbReference type="ARBA" id="ARBA00022723"/>
    </source>
</evidence>
<evidence type="ECO:0000313" key="9">
    <source>
        <dbReference type="Proteomes" id="UP001497525"/>
    </source>
</evidence>
<proteinExistence type="predicted"/>
<dbReference type="GO" id="GO:0043565">
    <property type="term" value="F:sequence-specific DNA binding"/>
    <property type="evidence" value="ECO:0007669"/>
    <property type="project" value="TreeGrafter"/>
</dbReference>
<feature type="region of interest" description="Disordered" evidence="6">
    <location>
        <begin position="846"/>
        <end position="878"/>
    </location>
</feature>
<keyword evidence="2" id="KW-0677">Repeat</keyword>
<feature type="compositionally biased region" description="Polar residues" evidence="6">
    <location>
        <begin position="705"/>
        <end position="714"/>
    </location>
</feature>
<dbReference type="PANTHER" id="PTHR24408:SF58">
    <property type="entry name" value="TRANSCRIPTION FACTOR (TFIIIA), PUTATIVE (AFU_ORTHOLOGUE AFUA_1G05150)-RELATED"/>
    <property type="match status" value="1"/>
</dbReference>
<dbReference type="InterPro" id="IPR036236">
    <property type="entry name" value="Znf_C2H2_sf"/>
</dbReference>
<feature type="compositionally biased region" description="Polar residues" evidence="6">
    <location>
        <begin position="191"/>
        <end position="201"/>
    </location>
</feature>
<dbReference type="GO" id="GO:0005634">
    <property type="term" value="C:nucleus"/>
    <property type="evidence" value="ECO:0007669"/>
    <property type="project" value="TreeGrafter"/>
</dbReference>
<comment type="caution">
    <text evidence="8">The sequence shown here is derived from an EMBL/GenBank/DDBJ whole genome shotgun (WGS) entry which is preliminary data.</text>
</comment>
<evidence type="ECO:0000313" key="8">
    <source>
        <dbReference type="EMBL" id="CAL5138282.1"/>
    </source>
</evidence>
<name>A0AAV2TLG2_CALDB</name>
<keyword evidence="1" id="KW-0479">Metal-binding</keyword>
<evidence type="ECO:0000256" key="3">
    <source>
        <dbReference type="ARBA" id="ARBA00022771"/>
    </source>
</evidence>
<evidence type="ECO:0000256" key="4">
    <source>
        <dbReference type="ARBA" id="ARBA00022833"/>
    </source>
</evidence>
<dbReference type="Gene3D" id="3.30.160.60">
    <property type="entry name" value="Classic Zinc Finger"/>
    <property type="match status" value="1"/>
</dbReference>
<dbReference type="GO" id="GO:0000981">
    <property type="term" value="F:DNA-binding transcription factor activity, RNA polymerase II-specific"/>
    <property type="evidence" value="ECO:0007669"/>
    <property type="project" value="TreeGrafter"/>
</dbReference>
<dbReference type="Proteomes" id="UP001497525">
    <property type="component" value="Unassembled WGS sequence"/>
</dbReference>